<name>A0A5B0QXK1_PUCGR</name>
<dbReference type="EMBL" id="VSWC01000002">
    <property type="protein sequence ID" value="KAA1117643.1"/>
    <property type="molecule type" value="Genomic_DNA"/>
</dbReference>
<dbReference type="AlphaFoldDB" id="A0A5B0QXK1"/>
<comment type="caution">
    <text evidence="1">The sequence shown here is derived from an EMBL/GenBank/DDBJ whole genome shotgun (WGS) entry which is preliminary data.</text>
</comment>
<gene>
    <name evidence="1" type="ORF">PGT21_018004</name>
</gene>
<sequence>MSSGIAPSDFATIHRLTTSTPSTIQRSRESSTLPLIVGFDTIDLTVSPLPNQIRSSYSLTPKNITRKRSARD</sequence>
<organism evidence="1 2">
    <name type="scientific">Puccinia graminis f. sp. tritici</name>
    <dbReference type="NCBI Taxonomy" id="56615"/>
    <lineage>
        <taxon>Eukaryota</taxon>
        <taxon>Fungi</taxon>
        <taxon>Dikarya</taxon>
        <taxon>Basidiomycota</taxon>
        <taxon>Pucciniomycotina</taxon>
        <taxon>Pucciniomycetes</taxon>
        <taxon>Pucciniales</taxon>
        <taxon>Pucciniaceae</taxon>
        <taxon>Puccinia</taxon>
    </lineage>
</organism>
<protein>
    <submittedName>
        <fullName evidence="1">Uncharacterized protein</fullName>
    </submittedName>
</protein>
<evidence type="ECO:0000313" key="2">
    <source>
        <dbReference type="Proteomes" id="UP000324748"/>
    </source>
</evidence>
<proteinExistence type="predicted"/>
<keyword evidence="2" id="KW-1185">Reference proteome</keyword>
<evidence type="ECO:0000313" key="1">
    <source>
        <dbReference type="EMBL" id="KAA1117643.1"/>
    </source>
</evidence>
<reference evidence="1 2" key="1">
    <citation type="submission" date="2019-05" db="EMBL/GenBank/DDBJ databases">
        <title>Emergence of the Ug99 lineage of the wheat stem rust pathogen through somatic hybridization.</title>
        <authorList>
            <person name="Li F."/>
            <person name="Upadhyaya N.M."/>
            <person name="Sperschneider J."/>
            <person name="Matny O."/>
            <person name="Nguyen-Phuc H."/>
            <person name="Mago R."/>
            <person name="Raley C."/>
            <person name="Miller M.E."/>
            <person name="Silverstein K.A.T."/>
            <person name="Henningsen E."/>
            <person name="Hirsch C.D."/>
            <person name="Visser B."/>
            <person name="Pretorius Z.A."/>
            <person name="Steffenson B.J."/>
            <person name="Schwessinger B."/>
            <person name="Dodds P.N."/>
            <person name="Figueroa M."/>
        </authorList>
    </citation>
    <scope>NUCLEOTIDE SEQUENCE [LARGE SCALE GENOMIC DNA]</scope>
    <source>
        <strain evidence="1">21-0</strain>
    </source>
</reference>
<accession>A0A5B0QXK1</accession>
<dbReference type="Proteomes" id="UP000324748">
    <property type="component" value="Unassembled WGS sequence"/>
</dbReference>